<reference evidence="2" key="3">
    <citation type="submission" date="2016-03" db="UniProtKB">
        <authorList>
            <consortium name="EnsemblProtists"/>
        </authorList>
    </citation>
    <scope>IDENTIFICATION</scope>
</reference>
<evidence type="ECO:0000313" key="1">
    <source>
        <dbReference type="EMBL" id="EKX55325.1"/>
    </source>
</evidence>
<name>L1K4F2_GUITC</name>
<proteinExistence type="predicted"/>
<dbReference type="RefSeq" id="XP_005842305.1">
    <property type="nucleotide sequence ID" value="XM_005842248.1"/>
</dbReference>
<reference evidence="1 3" key="1">
    <citation type="journal article" date="2012" name="Nature">
        <title>Algal genomes reveal evolutionary mosaicism and the fate of nucleomorphs.</title>
        <authorList>
            <consortium name="DOE Joint Genome Institute"/>
            <person name="Curtis B.A."/>
            <person name="Tanifuji G."/>
            <person name="Burki F."/>
            <person name="Gruber A."/>
            <person name="Irimia M."/>
            <person name="Maruyama S."/>
            <person name="Arias M.C."/>
            <person name="Ball S.G."/>
            <person name="Gile G.H."/>
            <person name="Hirakawa Y."/>
            <person name="Hopkins J.F."/>
            <person name="Kuo A."/>
            <person name="Rensing S.A."/>
            <person name="Schmutz J."/>
            <person name="Symeonidi A."/>
            <person name="Elias M."/>
            <person name="Eveleigh R.J."/>
            <person name="Herman E.K."/>
            <person name="Klute M.J."/>
            <person name="Nakayama T."/>
            <person name="Obornik M."/>
            <person name="Reyes-Prieto A."/>
            <person name="Armbrust E.V."/>
            <person name="Aves S.J."/>
            <person name="Beiko R.G."/>
            <person name="Coutinho P."/>
            <person name="Dacks J.B."/>
            <person name="Durnford D.G."/>
            <person name="Fast N.M."/>
            <person name="Green B.R."/>
            <person name="Grisdale C.J."/>
            <person name="Hempel F."/>
            <person name="Henrissat B."/>
            <person name="Hoppner M.P."/>
            <person name="Ishida K."/>
            <person name="Kim E."/>
            <person name="Koreny L."/>
            <person name="Kroth P.G."/>
            <person name="Liu Y."/>
            <person name="Malik S.B."/>
            <person name="Maier U.G."/>
            <person name="McRose D."/>
            <person name="Mock T."/>
            <person name="Neilson J.A."/>
            <person name="Onodera N.T."/>
            <person name="Poole A.M."/>
            <person name="Pritham E.J."/>
            <person name="Richards T.A."/>
            <person name="Rocap G."/>
            <person name="Roy S.W."/>
            <person name="Sarai C."/>
            <person name="Schaack S."/>
            <person name="Shirato S."/>
            <person name="Slamovits C.H."/>
            <person name="Spencer D.F."/>
            <person name="Suzuki S."/>
            <person name="Worden A.Z."/>
            <person name="Zauner S."/>
            <person name="Barry K."/>
            <person name="Bell C."/>
            <person name="Bharti A.K."/>
            <person name="Crow J.A."/>
            <person name="Grimwood J."/>
            <person name="Kramer R."/>
            <person name="Lindquist E."/>
            <person name="Lucas S."/>
            <person name="Salamov A."/>
            <person name="McFadden G.I."/>
            <person name="Lane C.E."/>
            <person name="Keeling P.J."/>
            <person name="Gray M.W."/>
            <person name="Grigoriev I.V."/>
            <person name="Archibald J.M."/>
        </authorList>
    </citation>
    <scope>NUCLEOTIDE SEQUENCE</scope>
    <source>
        <strain evidence="1 3">CCMP2712</strain>
    </source>
</reference>
<organism evidence="1">
    <name type="scientific">Guillardia theta (strain CCMP2712)</name>
    <name type="common">Cryptophyte</name>
    <dbReference type="NCBI Taxonomy" id="905079"/>
    <lineage>
        <taxon>Eukaryota</taxon>
        <taxon>Cryptophyceae</taxon>
        <taxon>Pyrenomonadales</taxon>
        <taxon>Geminigeraceae</taxon>
        <taxon>Guillardia</taxon>
    </lineage>
</organism>
<accession>L1K4F2</accession>
<gene>
    <name evidence="1" type="ORF">GUITHDRAFT_99105</name>
</gene>
<sequence>MTTDLPEPKKFLRRSKRAHAPLKKLFVDPTCGRIGCQSSEQPKSARSVMMCHEQPKARGSWKSSFVRTSSSSSSSIRRTSSLSSISLKVRPGHFFKRTESLTRLRSVNSNMRYIQRHQHHSYAPQEWSKMFETLQSNLLGTAGMEEDKTVSVEHHEVSAIEDLSAMLRSKM</sequence>
<evidence type="ECO:0000313" key="2">
    <source>
        <dbReference type="EnsemblProtists" id="EKX55325"/>
    </source>
</evidence>
<dbReference type="PaxDb" id="55529-EKX55325"/>
<evidence type="ECO:0000313" key="3">
    <source>
        <dbReference type="Proteomes" id="UP000011087"/>
    </source>
</evidence>
<protein>
    <submittedName>
        <fullName evidence="1 2">Uncharacterized protein</fullName>
    </submittedName>
</protein>
<dbReference type="Proteomes" id="UP000011087">
    <property type="component" value="Unassembled WGS sequence"/>
</dbReference>
<dbReference type="EnsemblProtists" id="EKX55325">
    <property type="protein sequence ID" value="EKX55325"/>
    <property type="gene ID" value="GUITHDRAFT_99105"/>
</dbReference>
<reference evidence="3" key="2">
    <citation type="submission" date="2012-11" db="EMBL/GenBank/DDBJ databases">
        <authorList>
            <person name="Kuo A."/>
            <person name="Curtis B.A."/>
            <person name="Tanifuji G."/>
            <person name="Burki F."/>
            <person name="Gruber A."/>
            <person name="Irimia M."/>
            <person name="Maruyama S."/>
            <person name="Arias M.C."/>
            <person name="Ball S.G."/>
            <person name="Gile G.H."/>
            <person name="Hirakawa Y."/>
            <person name="Hopkins J.F."/>
            <person name="Rensing S.A."/>
            <person name="Schmutz J."/>
            <person name="Symeonidi A."/>
            <person name="Elias M."/>
            <person name="Eveleigh R.J."/>
            <person name="Herman E.K."/>
            <person name="Klute M.J."/>
            <person name="Nakayama T."/>
            <person name="Obornik M."/>
            <person name="Reyes-Prieto A."/>
            <person name="Armbrust E.V."/>
            <person name="Aves S.J."/>
            <person name="Beiko R.G."/>
            <person name="Coutinho P."/>
            <person name="Dacks J.B."/>
            <person name="Durnford D.G."/>
            <person name="Fast N.M."/>
            <person name="Green B.R."/>
            <person name="Grisdale C."/>
            <person name="Hempe F."/>
            <person name="Henrissat B."/>
            <person name="Hoppner M.P."/>
            <person name="Ishida K.-I."/>
            <person name="Kim E."/>
            <person name="Koreny L."/>
            <person name="Kroth P.G."/>
            <person name="Liu Y."/>
            <person name="Malik S.-B."/>
            <person name="Maier U.G."/>
            <person name="McRose D."/>
            <person name="Mock T."/>
            <person name="Neilson J.A."/>
            <person name="Onodera N.T."/>
            <person name="Poole A.M."/>
            <person name="Pritham E.J."/>
            <person name="Richards T.A."/>
            <person name="Rocap G."/>
            <person name="Roy S.W."/>
            <person name="Sarai C."/>
            <person name="Schaack S."/>
            <person name="Shirato S."/>
            <person name="Slamovits C.H."/>
            <person name="Spencer D.F."/>
            <person name="Suzuki S."/>
            <person name="Worden A.Z."/>
            <person name="Zauner S."/>
            <person name="Barry K."/>
            <person name="Bell C."/>
            <person name="Bharti A.K."/>
            <person name="Crow J.A."/>
            <person name="Grimwood J."/>
            <person name="Kramer R."/>
            <person name="Lindquist E."/>
            <person name="Lucas S."/>
            <person name="Salamov A."/>
            <person name="McFadden G.I."/>
            <person name="Lane C.E."/>
            <person name="Keeling P.J."/>
            <person name="Gray M.W."/>
            <person name="Grigoriev I.V."/>
            <person name="Archibald J.M."/>
        </authorList>
    </citation>
    <scope>NUCLEOTIDE SEQUENCE</scope>
    <source>
        <strain evidence="3">CCMP2712</strain>
    </source>
</reference>
<dbReference type="GeneID" id="17311879"/>
<dbReference type="AlphaFoldDB" id="L1K4F2"/>
<dbReference type="EMBL" id="JH992965">
    <property type="protein sequence ID" value="EKX55325.1"/>
    <property type="molecule type" value="Genomic_DNA"/>
</dbReference>
<dbReference type="KEGG" id="gtt:GUITHDRAFT_99105"/>
<keyword evidence="3" id="KW-1185">Reference proteome</keyword>
<dbReference type="HOGENOM" id="CLU_1565827_0_0_1"/>